<name>A0A8X6XDW6_9ARAC</name>
<accession>A0A8X6XDW6</accession>
<evidence type="ECO:0000313" key="1">
    <source>
        <dbReference type="EMBL" id="GFY50875.1"/>
    </source>
</evidence>
<dbReference type="OrthoDB" id="7455250at2759"/>
<protein>
    <submittedName>
        <fullName evidence="1">Integrase catalytic domain-containing protein</fullName>
    </submittedName>
</protein>
<gene>
    <name evidence="1" type="primary">AVEN_194911_1</name>
    <name evidence="1" type="ORF">TNIN_283631</name>
</gene>
<dbReference type="InterPro" id="IPR008042">
    <property type="entry name" value="Retrotrans_Pao"/>
</dbReference>
<dbReference type="AlphaFoldDB" id="A0A8X6XDW6"/>
<proteinExistence type="predicted"/>
<dbReference type="PANTHER" id="PTHR47331:SF1">
    <property type="entry name" value="GAG-LIKE PROTEIN"/>
    <property type="match status" value="1"/>
</dbReference>
<dbReference type="EMBL" id="BMAV01007773">
    <property type="protein sequence ID" value="GFY50875.1"/>
    <property type="molecule type" value="Genomic_DNA"/>
</dbReference>
<dbReference type="Proteomes" id="UP000886998">
    <property type="component" value="Unassembled WGS sequence"/>
</dbReference>
<dbReference type="PANTHER" id="PTHR47331">
    <property type="entry name" value="PHD-TYPE DOMAIN-CONTAINING PROTEIN"/>
    <property type="match status" value="1"/>
</dbReference>
<reference evidence="1" key="1">
    <citation type="submission" date="2020-08" db="EMBL/GenBank/DDBJ databases">
        <title>Multicomponent nature underlies the extraordinary mechanical properties of spider dragline silk.</title>
        <authorList>
            <person name="Kono N."/>
            <person name="Nakamura H."/>
            <person name="Mori M."/>
            <person name="Yoshida Y."/>
            <person name="Ohtoshi R."/>
            <person name="Malay A.D."/>
            <person name="Moran D.A.P."/>
            <person name="Tomita M."/>
            <person name="Numata K."/>
            <person name="Arakawa K."/>
        </authorList>
    </citation>
    <scope>NUCLEOTIDE SEQUENCE</scope>
</reference>
<comment type="caution">
    <text evidence="1">The sequence shown here is derived from an EMBL/GenBank/DDBJ whole genome shotgun (WGS) entry which is preliminary data.</text>
</comment>
<evidence type="ECO:0000313" key="2">
    <source>
        <dbReference type="Proteomes" id="UP000886998"/>
    </source>
</evidence>
<sequence>MQVTIEPGKPVTKRLVLAVAHQVFDPIGFTAPVTLIPKLILRETRDLKLKWNEILPDDLIRKFKSSYRQLNALSEIKLPRWLNISPTGVSLSLHVFYDASQRAYAACVYLIVRSNEVIS</sequence>
<organism evidence="1 2">
    <name type="scientific">Trichonephila inaurata madagascariensis</name>
    <dbReference type="NCBI Taxonomy" id="2747483"/>
    <lineage>
        <taxon>Eukaryota</taxon>
        <taxon>Metazoa</taxon>
        <taxon>Ecdysozoa</taxon>
        <taxon>Arthropoda</taxon>
        <taxon>Chelicerata</taxon>
        <taxon>Arachnida</taxon>
        <taxon>Araneae</taxon>
        <taxon>Araneomorphae</taxon>
        <taxon>Entelegynae</taxon>
        <taxon>Araneoidea</taxon>
        <taxon>Nephilidae</taxon>
        <taxon>Trichonephila</taxon>
        <taxon>Trichonephila inaurata</taxon>
    </lineage>
</organism>
<dbReference type="Pfam" id="PF05380">
    <property type="entry name" value="Peptidase_A17"/>
    <property type="match status" value="1"/>
</dbReference>
<keyword evidence="2" id="KW-1185">Reference proteome</keyword>